<dbReference type="InterPro" id="IPR004838">
    <property type="entry name" value="NHTrfase_class1_PyrdxlP-BS"/>
</dbReference>
<dbReference type="InterPro" id="IPR015421">
    <property type="entry name" value="PyrdxlP-dep_Trfase_major"/>
</dbReference>
<feature type="domain" description="Aminotransferase class I/classII large" evidence="10">
    <location>
        <begin position="25"/>
        <end position="347"/>
    </location>
</feature>
<evidence type="ECO:0000256" key="8">
    <source>
        <dbReference type="ARBA" id="ARBA00029996"/>
    </source>
</evidence>
<keyword evidence="7" id="KW-0456">Lyase</keyword>
<dbReference type="Gene3D" id="3.40.640.10">
    <property type="entry name" value="Type I PLP-dependent aspartate aminotransferase-like (Major domain)"/>
    <property type="match status" value="1"/>
</dbReference>
<dbReference type="Gene3D" id="3.90.1150.10">
    <property type="entry name" value="Aspartate Aminotransferase, domain 1"/>
    <property type="match status" value="1"/>
</dbReference>
<evidence type="ECO:0000256" key="3">
    <source>
        <dbReference type="ARBA" id="ARBA00004953"/>
    </source>
</evidence>
<dbReference type="InterPro" id="IPR005860">
    <property type="entry name" value="CobD"/>
</dbReference>
<evidence type="ECO:0000256" key="7">
    <source>
        <dbReference type="ARBA" id="ARBA00023239"/>
    </source>
</evidence>
<evidence type="ECO:0000313" key="12">
    <source>
        <dbReference type="EMBL" id="SIQ93255.1"/>
    </source>
</evidence>
<evidence type="ECO:0000256" key="6">
    <source>
        <dbReference type="ARBA" id="ARBA00022898"/>
    </source>
</evidence>
<proteinExistence type="predicted"/>
<comment type="pathway">
    <text evidence="3">Cofactor biosynthesis; adenosylcobalamin biosynthesis.</text>
</comment>
<dbReference type="NCBIfam" id="TIGR01140">
    <property type="entry name" value="L_thr_O3P_dcar"/>
    <property type="match status" value="1"/>
</dbReference>
<evidence type="ECO:0000256" key="5">
    <source>
        <dbReference type="ARBA" id="ARBA00022573"/>
    </source>
</evidence>
<reference evidence="11" key="3">
    <citation type="submission" date="2017-03" db="EMBL/GenBank/DDBJ databases">
        <authorList>
            <person name="Dastager S.G."/>
            <person name="Neurgaonkar P.S."/>
            <person name="Dharne M.S."/>
        </authorList>
    </citation>
    <scope>NUCLEOTIDE SEQUENCE</scope>
    <source>
        <strain evidence="11">DSM 25145</strain>
    </source>
</reference>
<dbReference type="PANTHER" id="PTHR42885">
    <property type="entry name" value="HISTIDINOL-PHOSPHATE AMINOTRANSFERASE-RELATED"/>
    <property type="match status" value="1"/>
</dbReference>
<name>A0A1N6WTA4_9BACI</name>
<comment type="catalytic activity">
    <reaction evidence="9">
        <text>O-phospho-L-threonine + H(+) = (R)-1-aminopropan-2-yl phosphate + CO2</text>
        <dbReference type="Rhea" id="RHEA:11492"/>
        <dbReference type="ChEBI" id="CHEBI:15378"/>
        <dbReference type="ChEBI" id="CHEBI:16526"/>
        <dbReference type="ChEBI" id="CHEBI:58563"/>
        <dbReference type="ChEBI" id="CHEBI:58675"/>
        <dbReference type="EC" id="4.1.1.81"/>
    </reaction>
</comment>
<keyword evidence="14" id="KW-1185">Reference proteome</keyword>
<dbReference type="InterPro" id="IPR004839">
    <property type="entry name" value="Aminotransferase_I/II_large"/>
</dbReference>
<dbReference type="Proteomes" id="UP000215545">
    <property type="component" value="Unassembled WGS sequence"/>
</dbReference>
<accession>A0A1N6WTA4</accession>
<organism evidence="12 13">
    <name type="scientific">Domibacillus enclensis</name>
    <dbReference type="NCBI Taxonomy" id="1017273"/>
    <lineage>
        <taxon>Bacteria</taxon>
        <taxon>Bacillati</taxon>
        <taxon>Bacillota</taxon>
        <taxon>Bacilli</taxon>
        <taxon>Bacillales</taxon>
        <taxon>Bacillaceae</taxon>
        <taxon>Domibacillus</taxon>
    </lineage>
</organism>
<keyword evidence="5" id="KW-0169">Cobalamin biosynthesis</keyword>
<dbReference type="Pfam" id="PF00155">
    <property type="entry name" value="Aminotran_1_2"/>
    <property type="match status" value="1"/>
</dbReference>
<evidence type="ECO:0000313" key="14">
    <source>
        <dbReference type="Proteomes" id="UP000215545"/>
    </source>
</evidence>
<dbReference type="AlphaFoldDB" id="A0A1N6WTA4"/>
<dbReference type="EMBL" id="FTLX01000004">
    <property type="protein sequence ID" value="SIQ93255.1"/>
    <property type="molecule type" value="Genomic_DNA"/>
</dbReference>
<comment type="function">
    <text evidence="2">Decarboxylates L-threonine-O-3-phosphate to yield (R)-1-amino-2-propanol O-2-phosphate, the precursor for the linkage between the nucleotide loop and the corrin ring in cobalamin.</text>
</comment>
<evidence type="ECO:0000256" key="9">
    <source>
        <dbReference type="ARBA" id="ARBA00048531"/>
    </source>
</evidence>
<dbReference type="GO" id="GO:0048472">
    <property type="term" value="F:threonine-phosphate decarboxylase activity"/>
    <property type="evidence" value="ECO:0007669"/>
    <property type="project" value="UniProtKB-EC"/>
</dbReference>
<comment type="cofactor">
    <cofactor evidence="1">
        <name>pyridoxal 5'-phosphate</name>
        <dbReference type="ChEBI" id="CHEBI:597326"/>
    </cofactor>
</comment>
<reference evidence="12 13" key="1">
    <citation type="submission" date="2017-01" db="EMBL/GenBank/DDBJ databases">
        <authorList>
            <person name="Mah S.A."/>
            <person name="Swanson W.J."/>
            <person name="Moy G.W."/>
            <person name="Vacquier V.D."/>
        </authorList>
    </citation>
    <scope>NUCLEOTIDE SEQUENCE [LARGE SCALE GENOMIC DNA]</scope>
    <source>
        <strain evidence="12 13">NIO-1016</strain>
    </source>
</reference>
<keyword evidence="6" id="KW-0663">Pyridoxal phosphate</keyword>
<gene>
    <name evidence="11" type="ORF">B1B05_10515</name>
    <name evidence="12" type="ORF">SAMN05443094_104270</name>
</gene>
<dbReference type="EMBL" id="MWSK01000004">
    <property type="protein sequence ID" value="OXS78025.1"/>
    <property type="molecule type" value="Genomic_DNA"/>
</dbReference>
<dbReference type="RefSeq" id="WP_045852130.1">
    <property type="nucleotide sequence ID" value="NZ_FTLX01000004.1"/>
</dbReference>
<dbReference type="EC" id="4.1.1.81" evidence="4"/>
<dbReference type="InterPro" id="IPR015422">
    <property type="entry name" value="PyrdxlP-dep_Trfase_small"/>
</dbReference>
<evidence type="ECO:0000313" key="13">
    <source>
        <dbReference type="Proteomes" id="UP000186385"/>
    </source>
</evidence>
<dbReference type="InterPro" id="IPR015424">
    <property type="entry name" value="PyrdxlP-dep_Trfase"/>
</dbReference>
<dbReference type="SUPFAM" id="SSF53383">
    <property type="entry name" value="PLP-dependent transferases"/>
    <property type="match status" value="1"/>
</dbReference>
<sequence>MNLPSHGANPAHLYEASDLEKPDSILDFSVNTNPGGPPEWLKELWSSFIKIIEDYPDPTGKAASEAIASRLLLSSENILLGNGAAELIHFIARSAAGERVCIVMPAFSEYEEACTAYGCEINHVPVDVWNWKLPVEKLVKEAENAAVLFICSPNNPTGQVFTEAEIIELLQKTASSNTMIVIDEAFYDFAGESTITAQIQTFPHLAVLHSMTKMYAVAGLRIGYLAASGAIIEKLKPYCPHWNVNAIALQTAQHIAADHKYASETRKWIEKERERVMNKLTEMEFDVLPSAVNFYLFKDPALGHQQPLLHYLLQKGIVLRHTENFHGLDGRWLRAAVKKRADNDILLSLLKKWKSA</sequence>
<dbReference type="STRING" id="1017273.SAMN05443094_104270"/>
<dbReference type="PROSITE" id="PS00105">
    <property type="entry name" value="AA_TRANSFER_CLASS_1"/>
    <property type="match status" value="1"/>
</dbReference>
<dbReference type="UniPathway" id="UPA00148"/>
<dbReference type="PANTHER" id="PTHR42885:SF1">
    <property type="entry name" value="THREONINE-PHOSPHATE DECARBOXYLASE"/>
    <property type="match status" value="1"/>
</dbReference>
<dbReference type="GO" id="GO:0009236">
    <property type="term" value="P:cobalamin biosynthetic process"/>
    <property type="evidence" value="ECO:0007669"/>
    <property type="project" value="UniProtKB-UniPathway"/>
</dbReference>
<evidence type="ECO:0000313" key="11">
    <source>
        <dbReference type="EMBL" id="OXS78025.1"/>
    </source>
</evidence>
<dbReference type="OrthoDB" id="9813612at2"/>
<dbReference type="CDD" id="cd00609">
    <property type="entry name" value="AAT_like"/>
    <property type="match status" value="1"/>
</dbReference>
<evidence type="ECO:0000256" key="2">
    <source>
        <dbReference type="ARBA" id="ARBA00003444"/>
    </source>
</evidence>
<dbReference type="GO" id="GO:0030170">
    <property type="term" value="F:pyridoxal phosphate binding"/>
    <property type="evidence" value="ECO:0007669"/>
    <property type="project" value="InterPro"/>
</dbReference>
<evidence type="ECO:0000259" key="10">
    <source>
        <dbReference type="Pfam" id="PF00155"/>
    </source>
</evidence>
<protein>
    <recommendedName>
        <fullName evidence="4">threonine-phosphate decarboxylase</fullName>
        <ecNumber evidence="4">4.1.1.81</ecNumber>
    </recommendedName>
    <alternativeName>
        <fullName evidence="8">L-threonine-O-3-phosphate decarboxylase</fullName>
    </alternativeName>
</protein>
<dbReference type="Proteomes" id="UP000186385">
    <property type="component" value="Unassembled WGS sequence"/>
</dbReference>
<reference evidence="14" key="2">
    <citation type="submission" date="2017-03" db="EMBL/GenBank/DDBJ databases">
        <title>Bacillus sp. V-88(T) DSM27956, whole genome shotgun sequencing project.</title>
        <authorList>
            <person name="Dastager S.G."/>
            <person name="Neurgaonkar P.S."/>
            <person name="Dharne M.S."/>
        </authorList>
    </citation>
    <scope>NUCLEOTIDE SEQUENCE [LARGE SCALE GENOMIC DNA]</scope>
    <source>
        <strain evidence="14">DSM 25145</strain>
    </source>
</reference>
<evidence type="ECO:0000256" key="1">
    <source>
        <dbReference type="ARBA" id="ARBA00001933"/>
    </source>
</evidence>
<evidence type="ECO:0000256" key="4">
    <source>
        <dbReference type="ARBA" id="ARBA00012285"/>
    </source>
</evidence>